<name>A0A811UJD9_CERCA</name>
<comment type="caution">
    <text evidence="8">Lacks conserved residue(s) required for the propagation of feature annotation.</text>
</comment>
<keyword evidence="2 8" id="KW-1003">Cell membrane</keyword>
<dbReference type="Proteomes" id="UP000606786">
    <property type="component" value="Unassembled WGS sequence"/>
</dbReference>
<keyword evidence="10" id="KW-1185">Reference proteome</keyword>
<protein>
    <recommendedName>
        <fullName evidence="8">Gustatory receptor</fullName>
    </recommendedName>
</protein>
<dbReference type="GO" id="GO:0043025">
    <property type="term" value="C:neuronal cell body"/>
    <property type="evidence" value="ECO:0007669"/>
    <property type="project" value="TreeGrafter"/>
</dbReference>
<evidence type="ECO:0000256" key="7">
    <source>
        <dbReference type="ARBA" id="ARBA00023224"/>
    </source>
</evidence>
<dbReference type="Pfam" id="PF08395">
    <property type="entry name" value="7tm_7"/>
    <property type="match status" value="1"/>
</dbReference>
<dbReference type="PANTHER" id="PTHR21143">
    <property type="entry name" value="INVERTEBRATE GUSTATORY RECEPTOR"/>
    <property type="match status" value="1"/>
</dbReference>
<comment type="subcellular location">
    <subcellularLocation>
        <location evidence="1 8">Cell membrane</location>
        <topology evidence="1 8">Multi-pass membrane protein</topology>
    </subcellularLocation>
</comment>
<keyword evidence="6 8" id="KW-0675">Receptor</keyword>
<feature type="transmembrane region" description="Helical" evidence="8">
    <location>
        <begin position="292"/>
        <end position="314"/>
    </location>
</feature>
<evidence type="ECO:0000256" key="8">
    <source>
        <dbReference type="RuleBase" id="RU363108"/>
    </source>
</evidence>
<accession>A0A811UJD9</accession>
<evidence type="ECO:0000256" key="1">
    <source>
        <dbReference type="ARBA" id="ARBA00004651"/>
    </source>
</evidence>
<dbReference type="EMBL" id="CAJHJT010000012">
    <property type="protein sequence ID" value="CAD6998046.1"/>
    <property type="molecule type" value="Genomic_DNA"/>
</dbReference>
<evidence type="ECO:0000313" key="10">
    <source>
        <dbReference type="Proteomes" id="UP000606786"/>
    </source>
</evidence>
<evidence type="ECO:0000256" key="6">
    <source>
        <dbReference type="ARBA" id="ARBA00023170"/>
    </source>
</evidence>
<dbReference type="PANTHER" id="PTHR21143:SF133">
    <property type="entry name" value="GUSTATORY AND PHEROMONE RECEPTOR 32A-RELATED"/>
    <property type="match status" value="1"/>
</dbReference>
<dbReference type="GO" id="GO:0030425">
    <property type="term" value="C:dendrite"/>
    <property type="evidence" value="ECO:0007669"/>
    <property type="project" value="TreeGrafter"/>
</dbReference>
<comment type="function">
    <text evidence="8">Gustatory receptor which mediates acceptance or avoidance behavior, depending on its substrates.</text>
</comment>
<feature type="transmembrane region" description="Helical" evidence="8">
    <location>
        <begin position="67"/>
        <end position="87"/>
    </location>
</feature>
<keyword evidence="7 8" id="KW-0807">Transducer</keyword>
<dbReference type="AlphaFoldDB" id="A0A811UJD9"/>
<dbReference type="GO" id="GO:0007635">
    <property type="term" value="P:chemosensory behavior"/>
    <property type="evidence" value="ECO:0007669"/>
    <property type="project" value="TreeGrafter"/>
</dbReference>
<dbReference type="GO" id="GO:0030424">
    <property type="term" value="C:axon"/>
    <property type="evidence" value="ECO:0007669"/>
    <property type="project" value="TreeGrafter"/>
</dbReference>
<evidence type="ECO:0000256" key="3">
    <source>
        <dbReference type="ARBA" id="ARBA00022692"/>
    </source>
</evidence>
<dbReference type="OrthoDB" id="6366728at2759"/>
<sequence length="429" mass="49597">MTNSNRTFINVKSAKKGKPGTQTILSRLKWNLIALKVIGLLPFYTMRTRHEIATPTQCRIFIKRVIILSKIIMCILHINALLSPSIWRMLFVQSKTNGLTATLDVTFCMLCDMTITSTCAFNMDKIIAILNRFLKIDQFISELPTSDAAPQKSFKRTSGNKYIMWMFCYICLITIPVVHRLFETLSFEIVILVIAYQLENYTSYAFIVFISSLLHELTMRFQYVNHQIEKYNRKFPKSSEQPNISSPRRLEHKTTTQDVLNMSRFAENSVVIYSLYNDLLDLLKMVNQLADLALLSFLLYSCTGILTCTYSSTLFNFHKRNESFSLMWNVSWIVNFSAVVIVLALRCDRVTKEANRTSQILARVYGKGKEYQNIVDKFLSKSIKQDVQFTAYGFFAIDNTTLFKIFSAVTTYLVILIQFKQLEDSRIDN</sequence>
<keyword evidence="3 8" id="KW-0812">Transmembrane</keyword>
<feature type="transmembrane region" description="Helical" evidence="8">
    <location>
        <begin position="162"/>
        <end position="182"/>
    </location>
</feature>
<comment type="caution">
    <text evidence="9">The sequence shown here is derived from an EMBL/GenBank/DDBJ whole genome shotgun (WGS) entry which is preliminary data.</text>
</comment>
<organism evidence="9 10">
    <name type="scientific">Ceratitis capitata</name>
    <name type="common">Mediterranean fruit fly</name>
    <name type="synonym">Tephritis capitata</name>
    <dbReference type="NCBI Taxonomy" id="7213"/>
    <lineage>
        <taxon>Eukaryota</taxon>
        <taxon>Metazoa</taxon>
        <taxon>Ecdysozoa</taxon>
        <taxon>Arthropoda</taxon>
        <taxon>Hexapoda</taxon>
        <taxon>Insecta</taxon>
        <taxon>Pterygota</taxon>
        <taxon>Neoptera</taxon>
        <taxon>Endopterygota</taxon>
        <taxon>Diptera</taxon>
        <taxon>Brachycera</taxon>
        <taxon>Muscomorpha</taxon>
        <taxon>Tephritoidea</taxon>
        <taxon>Tephritidae</taxon>
        <taxon>Ceratitis</taxon>
        <taxon>Ceratitis</taxon>
    </lineage>
</organism>
<dbReference type="GO" id="GO:0007165">
    <property type="term" value="P:signal transduction"/>
    <property type="evidence" value="ECO:0007669"/>
    <property type="project" value="UniProtKB-KW"/>
</dbReference>
<evidence type="ECO:0000256" key="4">
    <source>
        <dbReference type="ARBA" id="ARBA00022989"/>
    </source>
</evidence>
<reference evidence="9" key="1">
    <citation type="submission" date="2020-11" db="EMBL/GenBank/DDBJ databases">
        <authorList>
            <person name="Whitehead M."/>
        </authorList>
    </citation>
    <scope>NUCLEOTIDE SEQUENCE</scope>
    <source>
        <strain evidence="9">EGII</strain>
    </source>
</reference>
<proteinExistence type="inferred from homology"/>
<dbReference type="GO" id="GO:0050909">
    <property type="term" value="P:sensory perception of taste"/>
    <property type="evidence" value="ECO:0007669"/>
    <property type="project" value="InterPro"/>
</dbReference>
<comment type="similarity">
    <text evidence="8">Belongs to the insect chemoreceptor superfamily. Gustatory receptor (GR) family.</text>
</comment>
<evidence type="ECO:0000313" key="9">
    <source>
        <dbReference type="EMBL" id="CAD6998046.1"/>
    </source>
</evidence>
<keyword evidence="4 8" id="KW-1133">Transmembrane helix</keyword>
<feature type="transmembrane region" description="Helical" evidence="8">
    <location>
        <begin position="99"/>
        <end position="123"/>
    </location>
</feature>
<keyword evidence="5 8" id="KW-0472">Membrane</keyword>
<dbReference type="InterPro" id="IPR013604">
    <property type="entry name" value="7TM_chemorcpt"/>
</dbReference>
<evidence type="ECO:0000256" key="2">
    <source>
        <dbReference type="ARBA" id="ARBA00022475"/>
    </source>
</evidence>
<evidence type="ECO:0000256" key="5">
    <source>
        <dbReference type="ARBA" id="ARBA00023136"/>
    </source>
</evidence>
<feature type="transmembrane region" description="Helical" evidence="8">
    <location>
        <begin position="326"/>
        <end position="345"/>
    </location>
</feature>
<dbReference type="GO" id="GO:0008049">
    <property type="term" value="P:male courtship behavior"/>
    <property type="evidence" value="ECO:0007669"/>
    <property type="project" value="TreeGrafter"/>
</dbReference>
<dbReference type="GO" id="GO:0005886">
    <property type="term" value="C:plasma membrane"/>
    <property type="evidence" value="ECO:0007669"/>
    <property type="project" value="UniProtKB-SubCell"/>
</dbReference>
<gene>
    <name evidence="9" type="ORF">CCAP1982_LOCUS6662</name>
</gene>